<evidence type="ECO:0000313" key="4">
    <source>
        <dbReference type="Proteomes" id="UP000430345"/>
    </source>
</evidence>
<accession>A0A6I1MPQ4</accession>
<proteinExistence type="predicted"/>
<dbReference type="PANTHER" id="PTHR43283">
    <property type="entry name" value="BETA-LACTAMASE-RELATED"/>
    <property type="match status" value="1"/>
</dbReference>
<dbReference type="Pfam" id="PF00144">
    <property type="entry name" value="Beta-lactamase"/>
    <property type="match status" value="2"/>
</dbReference>
<dbReference type="Gene3D" id="3.40.710.10">
    <property type="entry name" value="DD-peptidase/beta-lactamase superfamily"/>
    <property type="match status" value="2"/>
</dbReference>
<dbReference type="GO" id="GO:0016787">
    <property type="term" value="F:hydrolase activity"/>
    <property type="evidence" value="ECO:0007669"/>
    <property type="project" value="UniProtKB-KW"/>
</dbReference>
<evidence type="ECO:0000313" key="3">
    <source>
        <dbReference type="EMBL" id="MPQ44783.1"/>
    </source>
</evidence>
<dbReference type="SUPFAM" id="SSF56601">
    <property type="entry name" value="beta-lactamase/transpeptidase-like"/>
    <property type="match status" value="2"/>
</dbReference>
<dbReference type="AlphaFoldDB" id="A0A6I1MPQ4"/>
<dbReference type="InterPro" id="IPR050789">
    <property type="entry name" value="Diverse_Enzym_Activities"/>
</dbReference>
<dbReference type="PANTHER" id="PTHR43283:SF11">
    <property type="entry name" value="BETA-LACTAMASE-RELATED DOMAIN-CONTAINING PROTEIN"/>
    <property type="match status" value="1"/>
</dbReference>
<reference evidence="3 4" key="1">
    <citation type="submission" date="2019-10" db="EMBL/GenBank/DDBJ databases">
        <title>The Genome Sequence of Clostridium tarantellae Isolated from Fish Brain.</title>
        <authorList>
            <person name="Bano L."/>
            <person name="Kiel M."/>
            <person name="Sales G."/>
            <person name="Doxey A.C."/>
            <person name="Mansfield M.J."/>
            <person name="Schiavone M."/>
            <person name="Rossetto O."/>
            <person name="Pirazzini M."/>
            <person name="Dobrindt U."/>
            <person name="Montecucco C."/>
        </authorList>
    </citation>
    <scope>NUCLEOTIDE SEQUENCE [LARGE SCALE GENOMIC DNA]</scope>
    <source>
        <strain evidence="3 4">DSM 3997</strain>
    </source>
</reference>
<organism evidence="3 4">
    <name type="scientific">Clostridium tarantellae</name>
    <dbReference type="NCBI Taxonomy" id="39493"/>
    <lineage>
        <taxon>Bacteria</taxon>
        <taxon>Bacillati</taxon>
        <taxon>Bacillota</taxon>
        <taxon>Clostridia</taxon>
        <taxon>Eubacteriales</taxon>
        <taxon>Clostridiaceae</taxon>
        <taxon>Clostridium</taxon>
    </lineage>
</organism>
<evidence type="ECO:0000256" key="1">
    <source>
        <dbReference type="ARBA" id="ARBA00022801"/>
    </source>
</evidence>
<feature type="domain" description="Beta-lactamase-related" evidence="2">
    <location>
        <begin position="624"/>
        <end position="873"/>
    </location>
</feature>
<feature type="domain" description="Beta-lactamase-related" evidence="2">
    <location>
        <begin position="100"/>
        <end position="447"/>
    </location>
</feature>
<dbReference type="InterPro" id="IPR001466">
    <property type="entry name" value="Beta-lactam-related"/>
</dbReference>
<dbReference type="EMBL" id="WHJC01000313">
    <property type="protein sequence ID" value="MPQ44783.1"/>
    <property type="molecule type" value="Genomic_DNA"/>
</dbReference>
<keyword evidence="4" id="KW-1185">Reference proteome</keyword>
<dbReference type="InterPro" id="IPR012338">
    <property type="entry name" value="Beta-lactam/transpept-like"/>
</dbReference>
<comment type="caution">
    <text evidence="3">The sequence shown here is derived from an EMBL/GenBank/DDBJ whole genome shotgun (WGS) entry which is preliminary data.</text>
</comment>
<keyword evidence="1" id="KW-0378">Hydrolase</keyword>
<protein>
    <submittedName>
        <fullName evidence="3">Penicillin binding protein PBP4B</fullName>
    </submittedName>
</protein>
<dbReference type="OrthoDB" id="9797709at2"/>
<name>A0A6I1MPQ4_9CLOT</name>
<dbReference type="RefSeq" id="WP_152891547.1">
    <property type="nucleotide sequence ID" value="NZ_WHJC01000313.1"/>
</dbReference>
<gene>
    <name evidence="3" type="ORF">GBZ86_13660</name>
</gene>
<sequence length="916" mass="104392">MKREFKYLVLFLLLIIFFISNSCISYGKDINSILGKKLNLKESKINRDLNKLSPKISNGKAKDVDVSKNKLQIVDKIIEDEIKGINSVTGENMIKNNKVKSEFPGAILTIVKDGKLIKNSSYGYKKIWDKYKKIKNPDKTTVNTMYDIASNTKMYATNYAIMKLIYEKKLSLDDKVENYLENYKDNNTAKIKGKDKITIRNLLRHNAGHSVSIDFYNKKKAGDLYALNKEETINALGKIPLVYEPETKNIYSDLDYMILGYIVEKITNMPLDKYVEEEIYKPLGLKRTCFNPLKKGFNEEEIAATERNGNTRDGMISFEGIRDYTLQGEVHDEKAFYCMGGVSGHAGLFSTGEELAVLCQLLLNGGSYNDFVLCDKSIINEFIKPDYLDPSWGLGWNIQDGKRSRAWMFSPYTYNTIGHTGWTGTLTNIDFENNMIIILLTNRRNTPCYKENFDSDKYETGRYGSITTLVYEALLENRELVNVDKEEYITEVISNNNSQVDCIFPDKELSSRYYVRNKRGFYGYRGKGHIVIENEGVTEGELYINGHNIDISQILKSNSSKEIINIGKYVVNGINSLKVLNIKPNNSKMKISVLYPELIEKNIKGEKESLKFTKKKLNKNVKNFAFTAVKNGKIIEKFYCGSIKENKLIPLGNGTEVFSTIFAINKLISEGKLNYNDLANKYIPEINESIKIKDLLEHTSGLPKEINKKLVNNEKKEITLAKRDNELKKLISIKPEFIPGTKSRYSAYDAYLLGTIIEKITLMPQDKYVEENIYTPLGLKHTMYNPMKKGINKKDIVLDKNENKEYTKKNLDGVSGGYGLYTTTKDLAVLCQTIINYGGYGGVEIFSKDVTAHFTSPTDKDKNYGHGLLIFNEEDEKRECENNKLNKKVGIISDTGIKVVIDMMKHEAVIFKGEVL</sequence>
<dbReference type="NCBIfam" id="NF002968">
    <property type="entry name" value="PRK03642.1"/>
    <property type="match status" value="1"/>
</dbReference>
<dbReference type="Proteomes" id="UP000430345">
    <property type="component" value="Unassembled WGS sequence"/>
</dbReference>
<evidence type="ECO:0000259" key="2">
    <source>
        <dbReference type="Pfam" id="PF00144"/>
    </source>
</evidence>